<evidence type="ECO:0008006" key="4">
    <source>
        <dbReference type="Google" id="ProtNLM"/>
    </source>
</evidence>
<evidence type="ECO:0000256" key="1">
    <source>
        <dbReference type="SAM" id="MobiDB-lite"/>
    </source>
</evidence>
<dbReference type="EMBL" id="LCJR01000013">
    <property type="protein sequence ID" value="KKT81910.1"/>
    <property type="molecule type" value="Genomic_DNA"/>
</dbReference>
<gene>
    <name evidence="2" type="ORF">UW79_C0013G0037</name>
</gene>
<proteinExistence type="predicted"/>
<feature type="region of interest" description="Disordered" evidence="1">
    <location>
        <begin position="275"/>
        <end position="306"/>
    </location>
</feature>
<sequence>MGGGSWDDDDYRESIRTRKIIGESGFTYDAAARTLSRSEQKAHPLLDPRQINRVRESRDSDEHPTSLAIAIIFDATGSMRKIPQVFQEQLGKLMDLLKKSGVKHPQIMVGAIGDYSCDAVPFQIGQFESDNRIDQQLRLFFLEGGGGGTLEESYGLAYYMAGWKTSLDCWEKRQKKGYLFTIGDENPYSSMSKEELSDVFGDKLKNEVTMQEAIQKASEKYEVFHIVASQGSNGNNPSMIQNWKNLLGPRRVLILEKPSDICELIVEVIAAREAENASATAPDKAESSKGTTADPDDKKKKKGRIF</sequence>
<comment type="caution">
    <text evidence="2">The sequence shown here is derived from an EMBL/GenBank/DDBJ whole genome shotgun (WGS) entry which is preliminary data.</text>
</comment>
<accession>A0A0G1KEB9</accession>
<reference evidence="2 3" key="1">
    <citation type="journal article" date="2015" name="Nature">
        <title>rRNA introns, odd ribosomes, and small enigmatic genomes across a large radiation of phyla.</title>
        <authorList>
            <person name="Brown C.T."/>
            <person name="Hug L.A."/>
            <person name="Thomas B.C."/>
            <person name="Sharon I."/>
            <person name="Castelle C.J."/>
            <person name="Singh A."/>
            <person name="Wilkins M.J."/>
            <person name="Williams K.H."/>
            <person name="Banfield J.F."/>
        </authorList>
    </citation>
    <scope>NUCLEOTIDE SEQUENCE [LARGE SCALE GENOMIC DNA]</scope>
</reference>
<dbReference type="Proteomes" id="UP000034032">
    <property type="component" value="Unassembled WGS sequence"/>
</dbReference>
<feature type="region of interest" description="Disordered" evidence="1">
    <location>
        <begin position="36"/>
        <end position="60"/>
    </location>
</feature>
<feature type="compositionally biased region" description="Basic and acidic residues" evidence="1">
    <location>
        <begin position="36"/>
        <end position="46"/>
    </location>
</feature>
<evidence type="ECO:0000313" key="2">
    <source>
        <dbReference type="EMBL" id="KKT81910.1"/>
    </source>
</evidence>
<name>A0A0G1KEB9_9BACT</name>
<dbReference type="PATRIC" id="fig|1619025.3.peg.550"/>
<organism evidence="2 3">
    <name type="scientific">Candidatus Yanofskybacteria bacterium GW2011_GWA2_44_9</name>
    <dbReference type="NCBI Taxonomy" id="1619025"/>
    <lineage>
        <taxon>Bacteria</taxon>
        <taxon>Candidatus Yanofskyibacteriota</taxon>
    </lineage>
</organism>
<protein>
    <recommendedName>
        <fullName evidence="4">VWFA domain-containing protein</fullName>
    </recommendedName>
</protein>
<evidence type="ECO:0000313" key="3">
    <source>
        <dbReference type="Proteomes" id="UP000034032"/>
    </source>
</evidence>
<dbReference type="AlphaFoldDB" id="A0A0G1KEB9"/>